<organism evidence="2 3">
    <name type="scientific">Granulicella mallensis</name>
    <dbReference type="NCBI Taxonomy" id="940614"/>
    <lineage>
        <taxon>Bacteria</taxon>
        <taxon>Pseudomonadati</taxon>
        <taxon>Acidobacteriota</taxon>
        <taxon>Terriglobia</taxon>
        <taxon>Terriglobales</taxon>
        <taxon>Acidobacteriaceae</taxon>
        <taxon>Granulicella</taxon>
    </lineage>
</organism>
<sequence length="143" mass="15709">MQTRLAAQRRTNSRLIWVLAVLISSILVPTSTLMAQETITPLITKDLAGHPGEQVLMYTVDFPPGFASPIHRHNAQVSVYVLEGSVVMQVRGQKELTLGPGQIFYEDPNDIHVVSRNASSTKPAKFLVLLINKKGSPLVIPVK</sequence>
<dbReference type="RefSeq" id="WP_184260145.1">
    <property type="nucleotide sequence ID" value="NZ_JACHIO010000028.1"/>
</dbReference>
<dbReference type="SUPFAM" id="SSF51182">
    <property type="entry name" value="RmlC-like cupins"/>
    <property type="match status" value="1"/>
</dbReference>
<reference evidence="2 3" key="1">
    <citation type="submission" date="2020-08" db="EMBL/GenBank/DDBJ databases">
        <title>Genomic Encyclopedia of Type Strains, Phase IV (KMG-V): Genome sequencing to study the core and pangenomes of soil and plant-associated prokaryotes.</title>
        <authorList>
            <person name="Whitman W."/>
        </authorList>
    </citation>
    <scope>NUCLEOTIDE SEQUENCE [LARGE SCALE GENOMIC DNA]</scope>
    <source>
        <strain evidence="2 3">X5P3</strain>
    </source>
</reference>
<dbReference type="InterPro" id="IPR011051">
    <property type="entry name" value="RmlC_Cupin_sf"/>
</dbReference>
<dbReference type="AlphaFoldDB" id="A0A7W8ED90"/>
<dbReference type="EMBL" id="JACHIO010000028">
    <property type="protein sequence ID" value="MBB5066470.1"/>
    <property type="molecule type" value="Genomic_DNA"/>
</dbReference>
<keyword evidence="2" id="KW-0223">Dioxygenase</keyword>
<gene>
    <name evidence="2" type="ORF">HDF15_004850</name>
</gene>
<dbReference type="Pfam" id="PF07883">
    <property type="entry name" value="Cupin_2"/>
    <property type="match status" value="1"/>
</dbReference>
<protein>
    <submittedName>
        <fullName evidence="2">Quercetin dioxygenase-like cupin family protein</fullName>
    </submittedName>
</protein>
<dbReference type="Gene3D" id="2.60.120.10">
    <property type="entry name" value="Jelly Rolls"/>
    <property type="match status" value="1"/>
</dbReference>
<comment type="caution">
    <text evidence="2">The sequence shown here is derived from an EMBL/GenBank/DDBJ whole genome shotgun (WGS) entry which is preliminary data.</text>
</comment>
<evidence type="ECO:0000259" key="1">
    <source>
        <dbReference type="Pfam" id="PF07883"/>
    </source>
</evidence>
<dbReference type="InterPro" id="IPR013096">
    <property type="entry name" value="Cupin_2"/>
</dbReference>
<keyword evidence="2" id="KW-0560">Oxidoreductase</keyword>
<proteinExistence type="predicted"/>
<evidence type="ECO:0000313" key="3">
    <source>
        <dbReference type="Proteomes" id="UP000584867"/>
    </source>
</evidence>
<feature type="domain" description="Cupin type-2" evidence="1">
    <location>
        <begin position="59"/>
        <end position="129"/>
    </location>
</feature>
<dbReference type="CDD" id="cd02234">
    <property type="entry name" value="cupin_BLR7677-like"/>
    <property type="match status" value="1"/>
</dbReference>
<dbReference type="PANTHER" id="PTHR38599:SF1">
    <property type="entry name" value="CUPIN DOMAIN PROTEIN (AFU_ORTHOLOGUE AFUA_3G13620)"/>
    <property type="match status" value="1"/>
</dbReference>
<dbReference type="GO" id="GO:0051213">
    <property type="term" value="F:dioxygenase activity"/>
    <property type="evidence" value="ECO:0007669"/>
    <property type="project" value="UniProtKB-KW"/>
</dbReference>
<evidence type="ECO:0000313" key="2">
    <source>
        <dbReference type="EMBL" id="MBB5066470.1"/>
    </source>
</evidence>
<dbReference type="Proteomes" id="UP000584867">
    <property type="component" value="Unassembled WGS sequence"/>
</dbReference>
<name>A0A7W8ED90_9BACT</name>
<accession>A0A7W8ED90</accession>
<dbReference type="InterPro" id="IPR014710">
    <property type="entry name" value="RmlC-like_jellyroll"/>
</dbReference>
<dbReference type="PANTHER" id="PTHR38599">
    <property type="entry name" value="CUPIN DOMAIN PROTEIN (AFU_ORTHOLOGUE AFUA_3G13620)"/>
    <property type="match status" value="1"/>
</dbReference>